<proteinExistence type="predicted"/>
<gene>
    <name evidence="1" type="ORF">D0435_05185</name>
</gene>
<comment type="caution">
    <text evidence="1">The sequence shown here is derived from an EMBL/GenBank/DDBJ whole genome shotgun (WGS) entry which is preliminary data.</text>
</comment>
<name>A0A845QJV8_9FIRM</name>
<dbReference type="Proteomes" id="UP000446866">
    <property type="component" value="Unassembled WGS sequence"/>
</dbReference>
<sequence>MAEVLQVSKSGYYDWLGREASTCEQENQMIYHDVLELFLASRMSAGARRIAKQLSQMYGKAINPKKRNIDNDYLG</sequence>
<evidence type="ECO:0000313" key="1">
    <source>
        <dbReference type="EMBL" id="NBH61043.1"/>
    </source>
</evidence>
<dbReference type="RefSeq" id="WP_160201328.1">
    <property type="nucleotide sequence ID" value="NZ_QXWK01000009.1"/>
</dbReference>
<dbReference type="AlphaFoldDB" id="A0A845QJV8"/>
<keyword evidence="2" id="KW-1185">Reference proteome</keyword>
<organism evidence="1 2">
    <name type="scientific">Anaerotruncus colihominis</name>
    <dbReference type="NCBI Taxonomy" id="169435"/>
    <lineage>
        <taxon>Bacteria</taxon>
        <taxon>Bacillati</taxon>
        <taxon>Bacillota</taxon>
        <taxon>Clostridia</taxon>
        <taxon>Eubacteriales</taxon>
        <taxon>Oscillospiraceae</taxon>
        <taxon>Anaerotruncus</taxon>
    </lineage>
</organism>
<protein>
    <submittedName>
        <fullName evidence="1">Transposase</fullName>
    </submittedName>
</protein>
<evidence type="ECO:0000313" key="2">
    <source>
        <dbReference type="Proteomes" id="UP000446866"/>
    </source>
</evidence>
<dbReference type="EMBL" id="QXWK01000009">
    <property type="protein sequence ID" value="NBH61043.1"/>
    <property type="molecule type" value="Genomic_DNA"/>
</dbReference>
<reference evidence="1 2" key="1">
    <citation type="submission" date="2018-08" db="EMBL/GenBank/DDBJ databases">
        <title>Murine metabolic-syndrome-specific gut microbial biobank.</title>
        <authorList>
            <person name="Liu C."/>
        </authorList>
    </citation>
    <scope>NUCLEOTIDE SEQUENCE [LARGE SCALE GENOMIC DNA]</scope>
    <source>
        <strain evidence="1 2">28</strain>
    </source>
</reference>
<accession>A0A845QJV8</accession>